<dbReference type="Proteomes" id="UP001056120">
    <property type="component" value="Linkage Group LG08"/>
</dbReference>
<keyword evidence="2" id="KW-1185">Reference proteome</keyword>
<dbReference type="EMBL" id="CM042025">
    <property type="protein sequence ID" value="KAI3807190.1"/>
    <property type="molecule type" value="Genomic_DNA"/>
</dbReference>
<protein>
    <submittedName>
        <fullName evidence="1">Uncharacterized protein</fullName>
    </submittedName>
</protein>
<comment type="caution">
    <text evidence="1">The sequence shown here is derived from an EMBL/GenBank/DDBJ whole genome shotgun (WGS) entry which is preliminary data.</text>
</comment>
<reference evidence="1 2" key="2">
    <citation type="journal article" date="2022" name="Mol. Ecol. Resour.">
        <title>The genomes of chicory, endive, great burdock and yacon provide insights into Asteraceae paleo-polyploidization history and plant inulin production.</title>
        <authorList>
            <person name="Fan W."/>
            <person name="Wang S."/>
            <person name="Wang H."/>
            <person name="Wang A."/>
            <person name="Jiang F."/>
            <person name="Liu H."/>
            <person name="Zhao H."/>
            <person name="Xu D."/>
            <person name="Zhang Y."/>
        </authorList>
    </citation>
    <scope>NUCLEOTIDE SEQUENCE [LARGE SCALE GENOMIC DNA]</scope>
    <source>
        <strain evidence="2">cv. Yunnan</strain>
        <tissue evidence="1">Leaves</tissue>
    </source>
</reference>
<proteinExistence type="predicted"/>
<organism evidence="1 2">
    <name type="scientific">Smallanthus sonchifolius</name>
    <dbReference type="NCBI Taxonomy" id="185202"/>
    <lineage>
        <taxon>Eukaryota</taxon>
        <taxon>Viridiplantae</taxon>
        <taxon>Streptophyta</taxon>
        <taxon>Embryophyta</taxon>
        <taxon>Tracheophyta</taxon>
        <taxon>Spermatophyta</taxon>
        <taxon>Magnoliopsida</taxon>
        <taxon>eudicotyledons</taxon>
        <taxon>Gunneridae</taxon>
        <taxon>Pentapetalae</taxon>
        <taxon>asterids</taxon>
        <taxon>campanulids</taxon>
        <taxon>Asterales</taxon>
        <taxon>Asteraceae</taxon>
        <taxon>Asteroideae</taxon>
        <taxon>Heliantheae alliance</taxon>
        <taxon>Millerieae</taxon>
        <taxon>Smallanthus</taxon>
    </lineage>
</organism>
<accession>A0ACB9II78</accession>
<sequence length="132" mass="14874">MERNMLEEISRMLDSHEETMKSLQISIRELMEGLSFLIDGFQMVPRDASAAMQQSVPIAALASALANASPDQQRTHERACKVTGMLLEMDQTEVLHLLESSHALKAKVEEAMEVLREVQQQQAIENLGFLDY</sequence>
<reference evidence="2" key="1">
    <citation type="journal article" date="2022" name="Mol. Ecol. Resour.">
        <title>The genomes of chicory, endive, great burdock and yacon provide insights into Asteraceae palaeo-polyploidization history and plant inulin production.</title>
        <authorList>
            <person name="Fan W."/>
            <person name="Wang S."/>
            <person name="Wang H."/>
            <person name="Wang A."/>
            <person name="Jiang F."/>
            <person name="Liu H."/>
            <person name="Zhao H."/>
            <person name="Xu D."/>
            <person name="Zhang Y."/>
        </authorList>
    </citation>
    <scope>NUCLEOTIDE SEQUENCE [LARGE SCALE GENOMIC DNA]</scope>
    <source>
        <strain evidence="2">cv. Yunnan</strain>
    </source>
</reference>
<name>A0ACB9II78_9ASTR</name>
<gene>
    <name evidence="1" type="ORF">L1987_23115</name>
</gene>
<evidence type="ECO:0000313" key="1">
    <source>
        <dbReference type="EMBL" id="KAI3807190.1"/>
    </source>
</evidence>
<evidence type="ECO:0000313" key="2">
    <source>
        <dbReference type="Proteomes" id="UP001056120"/>
    </source>
</evidence>